<proteinExistence type="predicted"/>
<evidence type="ECO:0000313" key="1">
    <source>
        <dbReference type="EMBL" id="SMP36425.1"/>
    </source>
</evidence>
<organism evidence="1 2">
    <name type="scientific">Shimia sagamensis</name>
    <dbReference type="NCBI Taxonomy" id="1566352"/>
    <lineage>
        <taxon>Bacteria</taxon>
        <taxon>Pseudomonadati</taxon>
        <taxon>Pseudomonadota</taxon>
        <taxon>Alphaproteobacteria</taxon>
        <taxon>Rhodobacterales</taxon>
        <taxon>Roseobacteraceae</taxon>
    </lineage>
</organism>
<dbReference type="Proteomes" id="UP001157961">
    <property type="component" value="Unassembled WGS sequence"/>
</dbReference>
<comment type="caution">
    <text evidence="1">The sequence shown here is derived from an EMBL/GenBank/DDBJ whole genome shotgun (WGS) entry which is preliminary data.</text>
</comment>
<reference evidence="1 2" key="1">
    <citation type="submission" date="2017-05" db="EMBL/GenBank/DDBJ databases">
        <authorList>
            <person name="Varghese N."/>
            <person name="Submissions S."/>
        </authorList>
    </citation>
    <scope>NUCLEOTIDE SEQUENCE [LARGE SCALE GENOMIC DNA]</scope>
    <source>
        <strain evidence="1 2">DSM 29734</strain>
    </source>
</reference>
<evidence type="ECO:0000313" key="2">
    <source>
        <dbReference type="Proteomes" id="UP001157961"/>
    </source>
</evidence>
<protein>
    <submittedName>
        <fullName evidence="1">Uncharacterized protein</fullName>
    </submittedName>
</protein>
<gene>
    <name evidence="1" type="ORF">SAMN06265373_11624</name>
</gene>
<dbReference type="EMBL" id="FXTY01000016">
    <property type="protein sequence ID" value="SMP36425.1"/>
    <property type="molecule type" value="Genomic_DNA"/>
</dbReference>
<keyword evidence="2" id="KW-1185">Reference proteome</keyword>
<sequence>MTLESMPKAVDEYLSREEAAMKSPQGANHAALFEEVGTAFGIDPDDLSNAVLERTILGAN</sequence>
<accession>A0ABY1PKU7</accession>
<name>A0ABY1PKU7_9RHOB</name>
<dbReference type="RefSeq" id="WP_283428058.1">
    <property type="nucleotide sequence ID" value="NZ_FXTY01000016.1"/>
</dbReference>